<evidence type="ECO:0000256" key="1">
    <source>
        <dbReference type="ARBA" id="ARBA00007100"/>
    </source>
</evidence>
<dbReference type="Proteomes" id="UP000250443">
    <property type="component" value="Unassembled WGS sequence"/>
</dbReference>
<protein>
    <submittedName>
        <fullName evidence="4">Protein SirB1</fullName>
    </submittedName>
</protein>
<evidence type="ECO:0000313" key="5">
    <source>
        <dbReference type="Proteomes" id="UP000250443"/>
    </source>
</evidence>
<sequence>MELPRQACLDALNREPPAIFEAALWIAAEHDLTFQPEMAQHLLTDLIPSVEAAIDHQGSSAERAQQLVRRMIELGFHADDWPLKPQAALLHKVLARRRGQPLSLSLIAMELARRLDIPLVGVNFPGHFLLRVPEADHLLDPTSGRRLYSKDCRGLLAYQFGPHAQLQAQHLRTAQPRELLQRLSRNLRQLHEFDNQLLAALKDAQRVLEVGPPSVSDHLARAELYSRLDCPQAQRYDLEHALLLSDDPAEQLHLSHRLAALSDSRRRLH</sequence>
<reference evidence="4 5" key="1">
    <citation type="submission" date="2018-06" db="EMBL/GenBank/DDBJ databases">
        <authorList>
            <consortium name="Pathogen Informatics"/>
            <person name="Doyle S."/>
        </authorList>
    </citation>
    <scope>NUCLEOTIDE SEQUENCE [LARGE SCALE GENOMIC DNA]</scope>
    <source>
        <strain evidence="4 5">NCTC11842</strain>
    </source>
</reference>
<dbReference type="InterPro" id="IPR032698">
    <property type="entry name" value="SirB1_N"/>
</dbReference>
<keyword evidence="6" id="KW-1185">Reference proteome</keyword>
<dbReference type="Pfam" id="PF13369">
    <property type="entry name" value="Transglut_core2"/>
    <property type="match status" value="1"/>
</dbReference>
<name>A0A2X2C8W8_PSELU</name>
<evidence type="ECO:0000313" key="3">
    <source>
        <dbReference type="EMBL" id="MBF8640323.1"/>
    </source>
</evidence>
<feature type="domain" description="Protein SirB1 N-terminal" evidence="2">
    <location>
        <begin position="40"/>
        <end position="184"/>
    </location>
</feature>
<dbReference type="Proteomes" id="UP000626180">
    <property type="component" value="Unassembled WGS sequence"/>
</dbReference>
<dbReference type="EMBL" id="UAUF01000009">
    <property type="protein sequence ID" value="SPZ03758.1"/>
    <property type="molecule type" value="Genomic_DNA"/>
</dbReference>
<dbReference type="PANTHER" id="PTHR31350:SF21">
    <property type="entry name" value="F-BOX ONLY PROTEIN 21"/>
    <property type="match status" value="1"/>
</dbReference>
<evidence type="ECO:0000313" key="6">
    <source>
        <dbReference type="Proteomes" id="UP000626180"/>
    </source>
</evidence>
<proteinExistence type="inferred from homology"/>
<comment type="similarity">
    <text evidence="1">Belongs to the UPF0162 family.</text>
</comment>
<dbReference type="RefSeq" id="WP_010795371.1">
    <property type="nucleotide sequence ID" value="NZ_DAMAAI010000015.1"/>
</dbReference>
<dbReference type="EMBL" id="JADMCD010000002">
    <property type="protein sequence ID" value="MBF8640323.1"/>
    <property type="molecule type" value="Genomic_DNA"/>
</dbReference>
<evidence type="ECO:0000259" key="2">
    <source>
        <dbReference type="Pfam" id="PF13369"/>
    </source>
</evidence>
<organism evidence="4 5">
    <name type="scientific">Pseudomonas luteola</name>
    <dbReference type="NCBI Taxonomy" id="47886"/>
    <lineage>
        <taxon>Bacteria</taxon>
        <taxon>Pseudomonadati</taxon>
        <taxon>Pseudomonadota</taxon>
        <taxon>Gammaproteobacteria</taxon>
        <taxon>Pseudomonadales</taxon>
        <taxon>Pseudomonadaceae</taxon>
        <taxon>Pseudomonas</taxon>
    </lineage>
</organism>
<dbReference type="PANTHER" id="PTHR31350">
    <property type="entry name" value="SI:DKEY-261L7.2"/>
    <property type="match status" value="1"/>
</dbReference>
<evidence type="ECO:0000313" key="4">
    <source>
        <dbReference type="EMBL" id="SPZ03758.1"/>
    </source>
</evidence>
<dbReference type="AlphaFoldDB" id="A0A2X2C8W8"/>
<reference evidence="3 6" key="2">
    <citation type="submission" date="2020-10" db="EMBL/GenBank/DDBJ databases">
        <title>Genome sequences of Pseudomonas isolates.</title>
        <authorList>
            <person name="Wessels L."/>
            <person name="Reich F."/>
            <person name="Hammerl J."/>
        </authorList>
    </citation>
    <scope>NUCLEOTIDE SEQUENCE [LARGE SCALE GENOMIC DNA]</scope>
    <source>
        <strain evidence="3 6">20-MO00624-0</strain>
    </source>
</reference>
<gene>
    <name evidence="4" type="primary">sirB1</name>
    <name evidence="3" type="ORF">IRZ65_06490</name>
    <name evidence="4" type="ORF">NCTC11842_01119</name>
</gene>
<accession>A0A2X2C8W8</accession>
<dbReference type="GeneID" id="300266594"/>